<evidence type="ECO:0000256" key="2">
    <source>
        <dbReference type="ARBA" id="ARBA00022801"/>
    </source>
</evidence>
<protein>
    <submittedName>
        <fullName evidence="5">Possible peptidase S26 family protein</fullName>
    </submittedName>
</protein>
<dbReference type="GO" id="GO:0012505">
    <property type="term" value="C:endomembrane system"/>
    <property type="evidence" value="ECO:0007669"/>
    <property type="project" value="UniProtKB-SubCell"/>
</dbReference>
<reference evidence="5 6" key="1">
    <citation type="journal article" date="2003" name="Nature">
        <title>The genome of a motile marine Synechococcus.</title>
        <authorList>
            <person name="Palenik B."/>
            <person name="Brahamsha B."/>
            <person name="Larimer F."/>
            <person name="Land M."/>
            <person name="Hauser L."/>
            <person name="Chain P."/>
            <person name="Lamerdin J."/>
            <person name="Regala W."/>
            <person name="Allen E.A."/>
            <person name="McCarren J."/>
            <person name="Paulsen I."/>
            <person name="Dufresne A."/>
            <person name="Partensky F."/>
            <person name="Webb E."/>
            <person name="Waterbury J."/>
        </authorList>
    </citation>
    <scope>NUCLEOTIDE SEQUENCE [LARGE SCALE GENOMIC DNA]</scope>
    <source>
        <strain evidence="5 6">WH8102</strain>
    </source>
</reference>
<dbReference type="RefSeq" id="WP_011128491.1">
    <property type="nucleotide sequence ID" value="NC_005070.1"/>
</dbReference>
<gene>
    <name evidence="5" type="ordered locus">SYNW1627</name>
</gene>
<name>Q7U5S0_PARMW</name>
<dbReference type="InterPro" id="IPR014124">
    <property type="entry name" value="Pept_S26A_Sod_Ni_maturase"/>
</dbReference>
<dbReference type="STRING" id="84588.SYNW1627"/>
<sequence>MFSPLAAAGLQDLLLFFCGRRQLLKVQGESMLPHLGPEDRILVNQRRRPQPGEVVVAWHPSKPGVRLIKRMHGMDANGMHLLGDNPSASTDSRQLGPIPSGLLIGVATSCLRRSPPTSSATKWHP</sequence>
<comment type="subcellular location">
    <subcellularLocation>
        <location evidence="1">Endomembrane system</location>
    </subcellularLocation>
</comment>
<dbReference type="HOGENOM" id="CLU_028723_11_1_3"/>
<dbReference type="InterPro" id="IPR036286">
    <property type="entry name" value="LexA/Signal_pep-like_sf"/>
</dbReference>
<dbReference type="Gene3D" id="2.10.109.10">
    <property type="entry name" value="Umud Fragment, subunit A"/>
    <property type="match status" value="1"/>
</dbReference>
<evidence type="ECO:0000259" key="4">
    <source>
        <dbReference type="Pfam" id="PF00717"/>
    </source>
</evidence>
<keyword evidence="2" id="KW-0378">Hydrolase</keyword>
<dbReference type="InterPro" id="IPR052064">
    <property type="entry name" value="Mito_IMP1_subunit"/>
</dbReference>
<dbReference type="GO" id="GO:0006465">
    <property type="term" value="P:signal peptide processing"/>
    <property type="evidence" value="ECO:0007669"/>
    <property type="project" value="InterPro"/>
</dbReference>
<dbReference type="EMBL" id="BX569693">
    <property type="protein sequence ID" value="CAE08142.1"/>
    <property type="molecule type" value="Genomic_DNA"/>
</dbReference>
<dbReference type="CDD" id="cd06530">
    <property type="entry name" value="S26_SPase_I"/>
    <property type="match status" value="1"/>
</dbReference>
<dbReference type="NCBIfam" id="TIGR02754">
    <property type="entry name" value="sod_Ni_protease"/>
    <property type="match status" value="1"/>
</dbReference>
<keyword evidence="6" id="KW-1185">Reference proteome</keyword>
<dbReference type="PANTHER" id="PTHR12383:SF16">
    <property type="entry name" value="MITOCHONDRIAL INNER MEMBRANE PROTEASE SUBUNIT 1"/>
    <property type="match status" value="1"/>
</dbReference>
<evidence type="ECO:0000313" key="6">
    <source>
        <dbReference type="Proteomes" id="UP000001422"/>
    </source>
</evidence>
<dbReference type="eggNOG" id="COG0681">
    <property type="taxonomic scope" value="Bacteria"/>
</dbReference>
<proteinExistence type="predicted"/>
<evidence type="ECO:0000313" key="5">
    <source>
        <dbReference type="EMBL" id="CAE08142.1"/>
    </source>
</evidence>
<dbReference type="InterPro" id="IPR015927">
    <property type="entry name" value="Peptidase_S24_S26A/B/C"/>
</dbReference>
<dbReference type="SUPFAM" id="SSF51306">
    <property type="entry name" value="LexA/Signal peptidase"/>
    <property type="match status" value="1"/>
</dbReference>
<accession>Q7U5S0</accession>
<dbReference type="AlphaFoldDB" id="Q7U5S0"/>
<dbReference type="Proteomes" id="UP000001422">
    <property type="component" value="Chromosome"/>
</dbReference>
<dbReference type="Pfam" id="PF00717">
    <property type="entry name" value="Peptidase_S24"/>
    <property type="match status" value="1"/>
</dbReference>
<dbReference type="PANTHER" id="PTHR12383">
    <property type="entry name" value="PROTEASE FAMILY S26 MITOCHONDRIAL INNER MEMBRANE PROTEASE-RELATED"/>
    <property type="match status" value="1"/>
</dbReference>
<dbReference type="KEGG" id="syw:SYNW1627"/>
<organism evidence="5 6">
    <name type="scientific">Parasynechococcus marenigrum (strain WH8102)</name>
    <dbReference type="NCBI Taxonomy" id="84588"/>
    <lineage>
        <taxon>Bacteria</taxon>
        <taxon>Bacillati</taxon>
        <taxon>Cyanobacteriota</taxon>
        <taxon>Cyanophyceae</taxon>
        <taxon>Synechococcales</taxon>
        <taxon>Prochlorococcaceae</taxon>
        <taxon>Parasynechococcus</taxon>
        <taxon>Parasynechococcus marenigrum</taxon>
    </lineage>
</organism>
<dbReference type="GO" id="GO:0004252">
    <property type="term" value="F:serine-type endopeptidase activity"/>
    <property type="evidence" value="ECO:0007669"/>
    <property type="project" value="InterPro"/>
</dbReference>
<evidence type="ECO:0000256" key="3">
    <source>
        <dbReference type="ARBA" id="ARBA00023136"/>
    </source>
</evidence>
<keyword evidence="3" id="KW-0472">Membrane</keyword>
<dbReference type="InterPro" id="IPR019533">
    <property type="entry name" value="Peptidase_S26"/>
</dbReference>
<evidence type="ECO:0000256" key="1">
    <source>
        <dbReference type="ARBA" id="ARBA00004308"/>
    </source>
</evidence>
<feature type="domain" description="Peptidase S24/S26A/S26B/S26C" evidence="4">
    <location>
        <begin position="23"/>
        <end position="89"/>
    </location>
</feature>